<dbReference type="Pfam" id="PF16401">
    <property type="entry name" value="DUF5009"/>
    <property type="match status" value="1"/>
</dbReference>
<feature type="transmembrane region" description="Helical" evidence="1">
    <location>
        <begin position="317"/>
        <end position="337"/>
    </location>
</feature>
<evidence type="ECO:0000313" key="3">
    <source>
        <dbReference type="EMBL" id="MFC3196100.1"/>
    </source>
</evidence>
<feature type="transmembrane region" description="Helical" evidence="1">
    <location>
        <begin position="349"/>
        <end position="366"/>
    </location>
</feature>
<feature type="transmembrane region" description="Helical" evidence="1">
    <location>
        <begin position="447"/>
        <end position="470"/>
    </location>
</feature>
<name>A0ABV7JDA6_9SPHI</name>
<feature type="transmembrane region" description="Helical" evidence="1">
    <location>
        <begin position="193"/>
        <end position="211"/>
    </location>
</feature>
<keyword evidence="4" id="KW-1185">Reference proteome</keyword>
<keyword evidence="1" id="KW-0812">Transmembrane</keyword>
<accession>A0ABV7JDA6</accession>
<feature type="transmembrane region" description="Helical" evidence="1">
    <location>
        <begin position="67"/>
        <end position="90"/>
    </location>
</feature>
<dbReference type="Proteomes" id="UP001595526">
    <property type="component" value="Unassembled WGS sequence"/>
</dbReference>
<evidence type="ECO:0000313" key="4">
    <source>
        <dbReference type="Proteomes" id="UP001595526"/>
    </source>
</evidence>
<dbReference type="PANTHER" id="PTHR31061">
    <property type="entry name" value="LD22376P"/>
    <property type="match status" value="1"/>
</dbReference>
<dbReference type="PANTHER" id="PTHR31061:SF24">
    <property type="entry name" value="LD22376P"/>
    <property type="match status" value="1"/>
</dbReference>
<feature type="domain" description="DUF5009" evidence="2">
    <location>
        <begin position="18"/>
        <end position="274"/>
    </location>
</feature>
<dbReference type="RefSeq" id="WP_379018481.1">
    <property type="nucleotide sequence ID" value="NZ_JBHRTA010000003.1"/>
</dbReference>
<dbReference type="InterPro" id="IPR032176">
    <property type="entry name" value="DUF5009"/>
</dbReference>
<protein>
    <submittedName>
        <fullName evidence="3">DUF5009 domain-containing protein</fullName>
    </submittedName>
</protein>
<reference evidence="4" key="1">
    <citation type="journal article" date="2019" name="Int. J. Syst. Evol. Microbiol.">
        <title>The Global Catalogue of Microorganisms (GCM) 10K type strain sequencing project: providing services to taxonomists for standard genome sequencing and annotation.</title>
        <authorList>
            <consortium name="The Broad Institute Genomics Platform"/>
            <consortium name="The Broad Institute Genome Sequencing Center for Infectious Disease"/>
            <person name="Wu L."/>
            <person name="Ma J."/>
        </authorList>
    </citation>
    <scope>NUCLEOTIDE SEQUENCE [LARGE SCALE GENOMIC DNA]</scope>
    <source>
        <strain evidence="4">KCTC 52416</strain>
    </source>
</reference>
<sequence>MLTSAVVMAGTTASVPFRALGLDLLRGMAIIGMVLASLIPYDGNWPGWMYHAQVGPPAFTFDPDKPGITWVDLVFPFFLFSMGAAFPLALGGKLERNQYLLLFKGILKRGALLLFFALALAYLTPGNLQAGNPINWLTALVAFGCFFLIFMPHKWSKTRGYLLQLAGFALVAALVWGHHHYTGNFFSLWKSNIIILVLANMAVFGSLIWVLTSRNWLMRMGVLALFAGVWLTHGLPGSWTAHLWGFHPSVAWFYQFSFLKYLCVVLPGSILGDLLLNYRKEAEGRFEESDYRSAWSIVLVSLLFVVLNVYTLYARELVANLAGNALLGVAGFFILRNTGTGKLTLYRRLFQWGFFFVVLGVFFEPFEGGIKKDPSSFSYWFLTSGLAFLAYLICDRIATVGRHNAVALALIRCGQNPMIAYAAGAFLVMPVLGLLHILPLLDGLKQYHALLALVRTVVVTVLVVWTTAYATKRKWFWKS</sequence>
<comment type="caution">
    <text evidence="3">The sequence shown here is derived from an EMBL/GenBank/DDBJ whole genome shotgun (WGS) entry which is preliminary data.</text>
</comment>
<proteinExistence type="predicted"/>
<feature type="transmembrane region" description="Helical" evidence="1">
    <location>
        <begin position="378"/>
        <end position="398"/>
    </location>
</feature>
<feature type="transmembrane region" description="Helical" evidence="1">
    <location>
        <begin position="419"/>
        <end position="441"/>
    </location>
</feature>
<feature type="transmembrane region" description="Helical" evidence="1">
    <location>
        <begin position="252"/>
        <end position="272"/>
    </location>
</feature>
<feature type="transmembrane region" description="Helical" evidence="1">
    <location>
        <begin position="111"/>
        <end position="128"/>
    </location>
</feature>
<keyword evidence="1" id="KW-1133">Transmembrane helix</keyword>
<feature type="transmembrane region" description="Helical" evidence="1">
    <location>
        <begin position="162"/>
        <end position="181"/>
    </location>
</feature>
<dbReference type="EMBL" id="JBHRTA010000003">
    <property type="protein sequence ID" value="MFC3196100.1"/>
    <property type="molecule type" value="Genomic_DNA"/>
</dbReference>
<feature type="transmembrane region" description="Helical" evidence="1">
    <location>
        <begin position="223"/>
        <end position="246"/>
    </location>
</feature>
<keyword evidence="1" id="KW-0472">Membrane</keyword>
<evidence type="ECO:0000259" key="2">
    <source>
        <dbReference type="Pfam" id="PF16401"/>
    </source>
</evidence>
<feature type="transmembrane region" description="Helical" evidence="1">
    <location>
        <begin position="293"/>
        <end position="311"/>
    </location>
</feature>
<gene>
    <name evidence="3" type="ORF">ACFOET_00605</name>
</gene>
<feature type="transmembrane region" description="Helical" evidence="1">
    <location>
        <begin position="24"/>
        <end position="41"/>
    </location>
</feature>
<evidence type="ECO:0000256" key="1">
    <source>
        <dbReference type="SAM" id="Phobius"/>
    </source>
</evidence>
<organism evidence="3 4">
    <name type="scientific">Parapedobacter deserti</name>
    <dbReference type="NCBI Taxonomy" id="1912957"/>
    <lineage>
        <taxon>Bacteria</taxon>
        <taxon>Pseudomonadati</taxon>
        <taxon>Bacteroidota</taxon>
        <taxon>Sphingobacteriia</taxon>
        <taxon>Sphingobacteriales</taxon>
        <taxon>Sphingobacteriaceae</taxon>
        <taxon>Parapedobacter</taxon>
    </lineage>
</organism>
<feature type="transmembrane region" description="Helical" evidence="1">
    <location>
        <begin position="134"/>
        <end position="150"/>
    </location>
</feature>